<protein>
    <submittedName>
        <fullName evidence="4">NUDIX domain-containing protein</fullName>
    </submittedName>
</protein>
<name>A0A544TKT5_9BACI</name>
<dbReference type="AlphaFoldDB" id="A0A544TKT5"/>
<organism evidence="4 5">
    <name type="scientific">Psychrobacillus vulpis</name>
    <dbReference type="NCBI Taxonomy" id="2325572"/>
    <lineage>
        <taxon>Bacteria</taxon>
        <taxon>Bacillati</taxon>
        <taxon>Bacillota</taxon>
        <taxon>Bacilli</taxon>
        <taxon>Bacillales</taxon>
        <taxon>Bacillaceae</taxon>
        <taxon>Psychrobacillus</taxon>
    </lineage>
</organism>
<evidence type="ECO:0000313" key="4">
    <source>
        <dbReference type="EMBL" id="TQR18030.1"/>
    </source>
</evidence>
<dbReference type="InterPro" id="IPR014078">
    <property type="entry name" value="Nudix_YtkD"/>
</dbReference>
<comment type="similarity">
    <text evidence="1">Belongs to the Nudix hydrolase family.</text>
</comment>
<dbReference type="GO" id="GO:0016787">
    <property type="term" value="F:hydrolase activity"/>
    <property type="evidence" value="ECO:0007669"/>
    <property type="project" value="UniProtKB-KW"/>
</dbReference>
<evidence type="ECO:0000256" key="2">
    <source>
        <dbReference type="ARBA" id="ARBA00022801"/>
    </source>
</evidence>
<dbReference type="Pfam" id="PF00293">
    <property type="entry name" value="NUDIX"/>
    <property type="match status" value="1"/>
</dbReference>
<evidence type="ECO:0000313" key="5">
    <source>
        <dbReference type="Proteomes" id="UP000316626"/>
    </source>
</evidence>
<evidence type="ECO:0000256" key="1">
    <source>
        <dbReference type="ARBA" id="ARBA00005582"/>
    </source>
</evidence>
<dbReference type="SUPFAM" id="SSF55811">
    <property type="entry name" value="Nudix"/>
    <property type="match status" value="1"/>
</dbReference>
<dbReference type="Gene3D" id="3.90.79.10">
    <property type="entry name" value="Nucleoside Triphosphate Pyrophosphohydrolase"/>
    <property type="match status" value="1"/>
</dbReference>
<gene>
    <name evidence="4" type="ORF">FG384_16815</name>
</gene>
<feature type="domain" description="Nudix hydrolase" evidence="3">
    <location>
        <begin position="21"/>
        <end position="145"/>
    </location>
</feature>
<proteinExistence type="inferred from homology"/>
<dbReference type="InterPro" id="IPR020084">
    <property type="entry name" value="NUDIX_hydrolase_CS"/>
</dbReference>
<dbReference type="PROSITE" id="PS00893">
    <property type="entry name" value="NUDIX_BOX"/>
    <property type="match status" value="1"/>
</dbReference>
<dbReference type="OrthoDB" id="9131041at2"/>
<accession>A0A544TKT5</accession>
<evidence type="ECO:0000259" key="3">
    <source>
        <dbReference type="PROSITE" id="PS51462"/>
    </source>
</evidence>
<dbReference type="EMBL" id="VDGI01000023">
    <property type="protein sequence ID" value="TQR18030.1"/>
    <property type="molecule type" value="Genomic_DNA"/>
</dbReference>
<keyword evidence="2" id="KW-0378">Hydrolase</keyword>
<dbReference type="PANTHER" id="PTHR43736">
    <property type="entry name" value="ADP-RIBOSE PYROPHOSPHATASE"/>
    <property type="match status" value="1"/>
</dbReference>
<dbReference type="PROSITE" id="PS51462">
    <property type="entry name" value="NUDIX"/>
    <property type="match status" value="1"/>
</dbReference>
<reference evidence="4 5" key="1">
    <citation type="submission" date="2019-06" db="EMBL/GenBank/DDBJ databases">
        <title>Psychrobacillus vulpis sp. nov., a new species isolated from feces of a red fox that inhabits in The Tablas de Daimiel Natural Park, Albacete, Spain.</title>
        <authorList>
            <person name="Rodriguez M."/>
            <person name="Reina J.C."/>
            <person name="Bejar V."/>
            <person name="Llamas I."/>
        </authorList>
    </citation>
    <scope>NUCLEOTIDE SEQUENCE [LARGE SCALE GENOMIC DNA]</scope>
    <source>
        <strain evidence="4 5">Z8</strain>
    </source>
</reference>
<dbReference type="Proteomes" id="UP000316626">
    <property type="component" value="Unassembled WGS sequence"/>
</dbReference>
<dbReference type="InterPro" id="IPR015797">
    <property type="entry name" value="NUDIX_hydrolase-like_dom_sf"/>
</dbReference>
<comment type="caution">
    <text evidence="4">The sequence shown here is derived from an EMBL/GenBank/DDBJ whole genome shotgun (WGS) entry which is preliminary data.</text>
</comment>
<dbReference type="RefSeq" id="WP_142643868.1">
    <property type="nucleotide sequence ID" value="NZ_VDGI01000023.1"/>
</dbReference>
<dbReference type="PANTHER" id="PTHR43736:SF1">
    <property type="entry name" value="DIHYDRONEOPTERIN TRIPHOSPHATE DIPHOSPHATASE"/>
    <property type="match status" value="1"/>
</dbReference>
<dbReference type="InterPro" id="IPR000086">
    <property type="entry name" value="NUDIX_hydrolase_dom"/>
</dbReference>
<keyword evidence="5" id="KW-1185">Reference proteome</keyword>
<sequence length="157" mass="18054">MVSFLDLNGIQVDLSFEQGTFPIEPMHVLVLAKFQNKWLLTKHPKRGIEFPGGKVEENENLTEAAIRETLEEANVKIINVEWIGEYVVHDEQPFCKAVLIANVEQIYENQTSFETEGAVWLTNEELLNSNNLSFHMKDTGMQAILEKVKKYEGKWND</sequence>
<dbReference type="CDD" id="cd04665">
    <property type="entry name" value="NUDIX_RppH"/>
    <property type="match status" value="1"/>
</dbReference>